<reference evidence="4 5" key="1">
    <citation type="submission" date="2020-08" db="EMBL/GenBank/DDBJ databases">
        <title>Exploring microbial biodiversity for novel pathways involved in the catabolism of aromatic compounds derived from lignin.</title>
        <authorList>
            <person name="Elkins J."/>
        </authorList>
    </citation>
    <scope>NUCLEOTIDE SEQUENCE [LARGE SCALE GENOMIC DNA]</scope>
    <source>
        <strain evidence="4 5">B1D3A</strain>
    </source>
</reference>
<gene>
    <name evidence="4" type="ORF">HNP60_001584</name>
</gene>
<dbReference type="NCBIfam" id="TIGR02595">
    <property type="entry name" value="PEP_CTERM"/>
    <property type="match status" value="1"/>
</dbReference>
<proteinExistence type="predicted"/>
<feature type="signal peptide" evidence="2">
    <location>
        <begin position="1"/>
        <end position="21"/>
    </location>
</feature>
<feature type="domain" description="Ice-binding protein C-terminal" evidence="3">
    <location>
        <begin position="186"/>
        <end position="209"/>
    </location>
</feature>
<protein>
    <recommendedName>
        <fullName evidence="3">Ice-binding protein C-terminal domain-containing protein</fullName>
    </recommendedName>
</protein>
<dbReference type="NCBIfam" id="NF035944">
    <property type="entry name" value="PEPxxWA-CTERM"/>
    <property type="match status" value="1"/>
</dbReference>
<keyword evidence="5" id="KW-1185">Reference proteome</keyword>
<name>A0ABR6NEA5_9SPHN</name>
<organism evidence="4 5">
    <name type="scientific">Sphingobium lignivorans</name>
    <dbReference type="NCBI Taxonomy" id="2735886"/>
    <lineage>
        <taxon>Bacteria</taxon>
        <taxon>Pseudomonadati</taxon>
        <taxon>Pseudomonadota</taxon>
        <taxon>Alphaproteobacteria</taxon>
        <taxon>Sphingomonadales</taxon>
        <taxon>Sphingomonadaceae</taxon>
        <taxon>Sphingobium</taxon>
    </lineage>
</organism>
<keyword evidence="2" id="KW-0732">Signal</keyword>
<evidence type="ECO:0000313" key="5">
    <source>
        <dbReference type="Proteomes" id="UP001138540"/>
    </source>
</evidence>
<keyword evidence="1" id="KW-0472">Membrane</keyword>
<dbReference type="RefSeq" id="WP_260394778.1">
    <property type="nucleotide sequence ID" value="NZ_JACHKA010000001.1"/>
</dbReference>
<keyword evidence="1" id="KW-1133">Transmembrane helix</keyword>
<feature type="transmembrane region" description="Helical" evidence="1">
    <location>
        <begin position="189"/>
        <end position="206"/>
    </location>
</feature>
<evidence type="ECO:0000256" key="2">
    <source>
        <dbReference type="SAM" id="SignalP"/>
    </source>
</evidence>
<evidence type="ECO:0000259" key="3">
    <source>
        <dbReference type="Pfam" id="PF07589"/>
    </source>
</evidence>
<evidence type="ECO:0000256" key="1">
    <source>
        <dbReference type="SAM" id="Phobius"/>
    </source>
</evidence>
<dbReference type="Proteomes" id="UP001138540">
    <property type="component" value="Unassembled WGS sequence"/>
</dbReference>
<dbReference type="InterPro" id="IPR013424">
    <property type="entry name" value="Ice-binding_C"/>
</dbReference>
<comment type="caution">
    <text evidence="4">The sequence shown here is derived from an EMBL/GenBank/DDBJ whole genome shotgun (WGS) entry which is preliminary data.</text>
</comment>
<dbReference type="Pfam" id="PF07589">
    <property type="entry name" value="PEP-CTERM"/>
    <property type="match status" value="1"/>
</dbReference>
<dbReference type="EMBL" id="JACHKA010000001">
    <property type="protein sequence ID" value="MBB5985610.1"/>
    <property type="molecule type" value="Genomic_DNA"/>
</dbReference>
<accession>A0ABR6NEA5</accession>
<feature type="chain" id="PRO_5045399861" description="Ice-binding protein C-terminal domain-containing protein" evidence="2">
    <location>
        <begin position="22"/>
        <end position="216"/>
    </location>
</feature>
<evidence type="ECO:0000313" key="4">
    <source>
        <dbReference type="EMBL" id="MBB5985610.1"/>
    </source>
</evidence>
<keyword evidence="1" id="KW-0812">Transmembrane</keyword>
<sequence length="216" mass="23526">MKSTIWAALAATTLMSGIAHAGPAWEFETATNSFNNGDWIFANSFTVLETVTVSGLGYYADPFNGQVEDNQVALYSCDTAGCLSTGTLLASAVVTNAYPIVGHFRYVTIPELTLLPGEYLISGVSLGNNYTWNNIGFYTDSSIQYNDNRWLEGSTPDFLNFVQNDTTDGYWGPNLFLGKPDFTGVVPEPATWAMMIGGFALAGATMRRRKTKIMFA</sequence>